<comment type="function">
    <text evidence="1">Lipid phosphatase which dephosphorylates phosphatidylglycerophosphate (PGP) to phosphatidylglycerol (PG).</text>
</comment>
<dbReference type="GO" id="GO:0008962">
    <property type="term" value="F:phosphatidylglycerophosphatase activity"/>
    <property type="evidence" value="ECO:0007669"/>
    <property type="project" value="UniProtKB-EC"/>
</dbReference>
<gene>
    <name evidence="4" type="ORF">FZC37_02210</name>
</gene>
<accession>A0A5C0UJF1</accession>
<dbReference type="AlphaFoldDB" id="A0A5C0UJF1"/>
<keyword evidence="1" id="KW-0460">Magnesium</keyword>
<keyword evidence="1" id="KW-0479">Metal-binding</keyword>
<dbReference type="RefSeq" id="WP_148952092.1">
    <property type="nucleotide sequence ID" value="NZ_CP043312.1"/>
</dbReference>
<dbReference type="InterPro" id="IPR007686">
    <property type="entry name" value="YutG/PgpA"/>
</dbReference>
<dbReference type="PIRSF" id="PIRSF006162">
    <property type="entry name" value="PgpA"/>
    <property type="match status" value="1"/>
</dbReference>
<dbReference type="PANTHER" id="PTHR36305">
    <property type="entry name" value="PHOSPHATIDYLGLYCEROPHOSPHATASE A"/>
    <property type="match status" value="1"/>
</dbReference>
<evidence type="ECO:0000259" key="3">
    <source>
        <dbReference type="Pfam" id="PF04608"/>
    </source>
</evidence>
<feature type="transmembrane region" description="Helical" evidence="2">
    <location>
        <begin position="115"/>
        <end position="134"/>
    </location>
</feature>
<dbReference type="OrthoDB" id="9804091at2"/>
<dbReference type="GO" id="GO:0046872">
    <property type="term" value="F:metal ion binding"/>
    <property type="evidence" value="ECO:0007669"/>
    <property type="project" value="UniProtKB-KW"/>
</dbReference>
<comment type="catalytic activity">
    <reaction evidence="1">
        <text>a 1,2-diacyl-sn-glycero-3-phospho-(1'-sn-glycero-3'-phosphate) + H2O = a 1,2-diacyl-sn-glycero-3-phospho-(1'-sn-glycerol) + phosphate</text>
        <dbReference type="Rhea" id="RHEA:33751"/>
        <dbReference type="ChEBI" id="CHEBI:15377"/>
        <dbReference type="ChEBI" id="CHEBI:43474"/>
        <dbReference type="ChEBI" id="CHEBI:60110"/>
        <dbReference type="ChEBI" id="CHEBI:64716"/>
        <dbReference type="EC" id="3.1.3.27"/>
    </reaction>
</comment>
<dbReference type="Proteomes" id="UP000323844">
    <property type="component" value="Chromosome"/>
</dbReference>
<organism evidence="4 5">
    <name type="scientific">Candidatus Sneabacter namystus</name>
    <dbReference type="NCBI Taxonomy" id="2601646"/>
    <lineage>
        <taxon>Bacteria</taxon>
        <taxon>Pseudomonadati</taxon>
        <taxon>Pseudomonadota</taxon>
        <taxon>Alphaproteobacteria</taxon>
        <taxon>Rickettsiales</taxon>
        <taxon>Rickettsiaceae</taxon>
        <taxon>Rickettsieae</taxon>
        <taxon>Candidatus Sneabacter</taxon>
    </lineage>
</organism>
<dbReference type="GO" id="GO:0009395">
    <property type="term" value="P:phospholipid catabolic process"/>
    <property type="evidence" value="ECO:0007669"/>
    <property type="project" value="UniProtKB-KW"/>
</dbReference>
<dbReference type="UniPathway" id="UPA00084">
    <property type="reaction ID" value="UER00504"/>
</dbReference>
<comment type="subcellular location">
    <subcellularLocation>
        <location evidence="1">Cell inner membrane</location>
        <topology evidence="1">Multi-pass membrane protein</topology>
    </subcellularLocation>
</comment>
<keyword evidence="1" id="KW-1208">Phospholipid metabolism</keyword>
<keyword evidence="2" id="KW-1133">Transmembrane helix</keyword>
<proteinExistence type="predicted"/>
<dbReference type="EC" id="3.1.3.27" evidence="1"/>
<keyword evidence="1 2" id="KW-0472">Membrane</keyword>
<dbReference type="InterPro" id="IPR026037">
    <property type="entry name" value="PgpA"/>
</dbReference>
<keyword evidence="1" id="KW-0595">Phospholipid degradation</keyword>
<keyword evidence="5" id="KW-1185">Reference proteome</keyword>
<dbReference type="GO" id="GO:0006655">
    <property type="term" value="P:phosphatidylglycerol biosynthetic process"/>
    <property type="evidence" value="ECO:0007669"/>
    <property type="project" value="UniProtKB-UniPathway"/>
</dbReference>
<protein>
    <recommendedName>
        <fullName evidence="1">Phosphatidylglycerophosphatase A</fullName>
        <ecNumber evidence="1">3.1.3.27</ecNumber>
    </recommendedName>
    <alternativeName>
        <fullName evidence="1">Phosphatidylglycerolphosphate phosphatase A</fullName>
    </alternativeName>
</protein>
<dbReference type="PANTHER" id="PTHR36305:SF1">
    <property type="entry name" value="PHOSPHATIDYLGLYCEROPHOSPHATASE A"/>
    <property type="match status" value="1"/>
</dbReference>
<comment type="cofactor">
    <cofactor evidence="1">
        <name>Mg(2+)</name>
        <dbReference type="ChEBI" id="CHEBI:18420"/>
    </cofactor>
</comment>
<dbReference type="GO" id="GO:0005886">
    <property type="term" value="C:plasma membrane"/>
    <property type="evidence" value="ECO:0007669"/>
    <property type="project" value="UniProtKB-SubCell"/>
</dbReference>
<keyword evidence="1" id="KW-0997">Cell inner membrane</keyword>
<evidence type="ECO:0000256" key="2">
    <source>
        <dbReference type="SAM" id="Phobius"/>
    </source>
</evidence>
<dbReference type="InterPro" id="IPR036681">
    <property type="entry name" value="PgpA-like_sf"/>
</dbReference>
<feature type="transmembrane region" description="Helical" evidence="2">
    <location>
        <begin position="12"/>
        <end position="36"/>
    </location>
</feature>
<keyword evidence="1" id="KW-0378">Hydrolase</keyword>
<keyword evidence="1" id="KW-0443">Lipid metabolism</keyword>
<dbReference type="EMBL" id="CP043312">
    <property type="protein sequence ID" value="QEK39731.1"/>
    <property type="molecule type" value="Genomic_DNA"/>
</dbReference>
<evidence type="ECO:0000313" key="4">
    <source>
        <dbReference type="EMBL" id="QEK39731.1"/>
    </source>
</evidence>
<reference evidence="4 5" key="1">
    <citation type="submission" date="2019-08" db="EMBL/GenBank/DDBJ databases">
        <title>Highly reduced genomes of protist endosymbionts show evolutionary convergence.</title>
        <authorList>
            <person name="George E."/>
            <person name="Husnik F."/>
            <person name="Tashyreva D."/>
            <person name="Prokopchuk G."/>
            <person name="Horak A."/>
            <person name="Kwong W.K."/>
            <person name="Lukes J."/>
            <person name="Keeling P.J."/>
        </authorList>
    </citation>
    <scope>NUCLEOTIDE SEQUENCE [LARGE SCALE GENOMIC DNA]</scope>
    <source>
        <strain evidence="4">1621</strain>
    </source>
</reference>
<feature type="domain" description="YutG/PgpA" evidence="3">
    <location>
        <begin position="11"/>
        <end position="168"/>
    </location>
</feature>
<evidence type="ECO:0000256" key="1">
    <source>
        <dbReference type="PIRNR" id="PIRNR006162"/>
    </source>
</evidence>
<dbReference type="KEGG" id="snay:FZC37_02210"/>
<dbReference type="CDD" id="cd06971">
    <property type="entry name" value="PgpA"/>
    <property type="match status" value="1"/>
</dbReference>
<sequence length="176" mass="19718">MIADKRVLVKIATLGPIGFLPAPGTLGSAISCIAHYLIFSHVLHHLSLSQRLKYEFLALIIGIVISIVSINKYIKSTQKHDPKEIIIDEVVGQWCVFVCFDVLQPFLHTHTKYTLCFYITCFVLFRIFDIFKIPPVSTIDNKYVGTVGILLDDIAAGIMASALTIAIHLVWKLLTY</sequence>
<feature type="transmembrane region" description="Helical" evidence="2">
    <location>
        <begin position="154"/>
        <end position="174"/>
    </location>
</feature>
<name>A0A5C0UJF1_9RICK</name>
<evidence type="ECO:0000313" key="5">
    <source>
        <dbReference type="Proteomes" id="UP000323844"/>
    </source>
</evidence>
<keyword evidence="1" id="KW-1003">Cell membrane</keyword>
<feature type="transmembrane region" description="Helical" evidence="2">
    <location>
        <begin position="56"/>
        <end position="74"/>
    </location>
</feature>
<keyword evidence="1" id="KW-0442">Lipid degradation</keyword>
<keyword evidence="1 2" id="KW-0812">Transmembrane</keyword>
<dbReference type="SUPFAM" id="SSF101307">
    <property type="entry name" value="YutG-like"/>
    <property type="match status" value="1"/>
</dbReference>
<comment type="pathway">
    <text evidence="1">Phospholipid metabolism; phosphatidylglycerol biosynthesis; phosphatidylglycerol from CDP-diacylglycerol: step 2/2.</text>
</comment>
<dbReference type="Pfam" id="PF04608">
    <property type="entry name" value="PgpA"/>
    <property type="match status" value="1"/>
</dbReference>
<dbReference type="PROSITE" id="PS51257">
    <property type="entry name" value="PROKAR_LIPOPROTEIN"/>
    <property type="match status" value="1"/>
</dbReference>